<evidence type="ECO:0008006" key="4">
    <source>
        <dbReference type="Google" id="ProtNLM"/>
    </source>
</evidence>
<evidence type="ECO:0000313" key="3">
    <source>
        <dbReference type="Proteomes" id="UP000036908"/>
    </source>
</evidence>
<gene>
    <name evidence="2" type="ORF">OB69_16295</name>
</gene>
<dbReference type="PATRIC" id="fig|1566026.4.peg.1581"/>
<evidence type="ECO:0000256" key="1">
    <source>
        <dbReference type="SAM" id="SignalP"/>
    </source>
</evidence>
<dbReference type="AlphaFoldDB" id="A0A0L8AHP9"/>
<dbReference type="SUPFAM" id="SSF63825">
    <property type="entry name" value="YWTD domain"/>
    <property type="match status" value="1"/>
</dbReference>
<comment type="caution">
    <text evidence="2">The sequence shown here is derived from an EMBL/GenBank/DDBJ whole genome shotgun (WGS) entry which is preliminary data.</text>
</comment>
<accession>A0A0L8AHP9</accession>
<keyword evidence="3" id="KW-1185">Reference proteome</keyword>
<dbReference type="Gene3D" id="2.130.10.10">
    <property type="entry name" value="YVTN repeat-like/Quinoprotein amine dehydrogenase"/>
    <property type="match status" value="1"/>
</dbReference>
<proteinExistence type="predicted"/>
<organism evidence="2 3">
    <name type="scientific">Roseivirga seohaensis subsp. aquiponti</name>
    <dbReference type="NCBI Taxonomy" id="1566026"/>
    <lineage>
        <taxon>Bacteria</taxon>
        <taxon>Pseudomonadati</taxon>
        <taxon>Bacteroidota</taxon>
        <taxon>Cytophagia</taxon>
        <taxon>Cytophagales</taxon>
        <taxon>Roseivirgaceae</taxon>
        <taxon>Roseivirga</taxon>
    </lineage>
</organism>
<dbReference type="EMBL" id="JSVA01000019">
    <property type="protein sequence ID" value="KOF01660.1"/>
    <property type="molecule type" value="Genomic_DNA"/>
</dbReference>
<reference evidence="3" key="1">
    <citation type="submission" date="2014-11" db="EMBL/GenBank/DDBJ databases">
        <title>Genome sequencing of Roseivirga sp. D-25.</title>
        <authorList>
            <person name="Selvaratnam C."/>
            <person name="Thevarajoo S."/>
            <person name="Goh K.M."/>
            <person name="Eee R."/>
            <person name="Chan K.-G."/>
            <person name="Chong C.S."/>
        </authorList>
    </citation>
    <scope>NUCLEOTIDE SEQUENCE [LARGE SCALE GENOMIC DNA]</scope>
    <source>
        <strain evidence="3">D-25</strain>
    </source>
</reference>
<dbReference type="OrthoDB" id="867741at2"/>
<keyword evidence="1" id="KW-0732">Signal</keyword>
<dbReference type="InterPro" id="IPR015943">
    <property type="entry name" value="WD40/YVTN_repeat-like_dom_sf"/>
</dbReference>
<evidence type="ECO:0000313" key="2">
    <source>
        <dbReference type="EMBL" id="KOF01660.1"/>
    </source>
</evidence>
<protein>
    <recommendedName>
        <fullName evidence="4">Lipoprotein</fullName>
    </recommendedName>
</protein>
<dbReference type="Proteomes" id="UP000036908">
    <property type="component" value="Unassembled WGS sequence"/>
</dbReference>
<feature type="chain" id="PRO_5005580420" description="Lipoprotein" evidence="1">
    <location>
        <begin position="21"/>
        <end position="396"/>
    </location>
</feature>
<sequence length="396" mass="42552">MMKKVFLYSVLLAFALSACESDDENLPEQSKEGQFVRLMVSDKDNPDYYFVNPSKSTVETHSGQFANGSLYSSPSGRFVSVINTADNLATFFDSGIEGHDDHAHIKGTPKWALSKATAVRPVHYYGRGDNMLVFNDGEGTISHFKESTLHTEASARVFNVGVAHHGAPALFSNGTIAVTEKDGSAAGTLPERVKIVDMNGGLLHASTIQTGGIHGEAGNGSLVLFGSTDGILKVSQDGSQVLIPNLSSFGSNWIGSIQYGVESDQFIGFKSKYGLYKIDVNTNTMSVIEESANLLGVNFDWEGHDLIVLYIDGTVKVLDGHDFDVKASKKLNITLPETGAPAFVASEDFIYITDAANNKISMFKKSNLELVSDITLPGMPSKIALTGSLAGDDHDH</sequence>
<name>A0A0L8AHP9_9BACT</name>
<feature type="signal peptide" evidence="1">
    <location>
        <begin position="1"/>
        <end position="20"/>
    </location>
</feature>
<dbReference type="RefSeq" id="WP_053224818.1">
    <property type="nucleotide sequence ID" value="NZ_JSVA01000019.1"/>
</dbReference>
<dbReference type="PROSITE" id="PS51257">
    <property type="entry name" value="PROKAR_LIPOPROTEIN"/>
    <property type="match status" value="1"/>
</dbReference>